<protein>
    <recommendedName>
        <fullName evidence="7">Polyprenyl synthetase</fullName>
    </recommendedName>
</protein>
<dbReference type="InterPro" id="IPR008949">
    <property type="entry name" value="Isoprenoid_synthase_dom_sf"/>
</dbReference>
<comment type="cofactor">
    <cofactor evidence="1">
        <name>Mg(2+)</name>
        <dbReference type="ChEBI" id="CHEBI:18420"/>
    </cofactor>
</comment>
<dbReference type="GO" id="GO:0004161">
    <property type="term" value="F:dimethylallyltranstransferase activity"/>
    <property type="evidence" value="ECO:0007669"/>
    <property type="project" value="TreeGrafter"/>
</dbReference>
<dbReference type="Proteomes" id="UP000244928">
    <property type="component" value="Chromosome"/>
</dbReference>
<dbReference type="EMBL" id="CP015449">
    <property type="protein sequence ID" value="AWH90940.1"/>
    <property type="molecule type" value="Genomic_DNA"/>
</dbReference>
<keyword evidence="2" id="KW-0808">Transferase</keyword>
<dbReference type="GO" id="GO:0004337">
    <property type="term" value="F:(2E,6E)-farnesyl diphosphate synthase activity"/>
    <property type="evidence" value="ECO:0007669"/>
    <property type="project" value="TreeGrafter"/>
</dbReference>
<evidence type="ECO:0000313" key="6">
    <source>
        <dbReference type="Proteomes" id="UP000244928"/>
    </source>
</evidence>
<evidence type="ECO:0000256" key="1">
    <source>
        <dbReference type="ARBA" id="ARBA00001946"/>
    </source>
</evidence>
<evidence type="ECO:0000256" key="4">
    <source>
        <dbReference type="ARBA" id="ARBA00022842"/>
    </source>
</evidence>
<dbReference type="KEGG" id="dlu:A6035_00685"/>
<keyword evidence="6" id="KW-1185">Reference proteome</keyword>
<name>A0A2S1R3R7_9ACTN</name>
<dbReference type="Gene3D" id="1.10.600.10">
    <property type="entry name" value="Farnesyl Diphosphate Synthase"/>
    <property type="match status" value="1"/>
</dbReference>
<evidence type="ECO:0000256" key="3">
    <source>
        <dbReference type="ARBA" id="ARBA00022723"/>
    </source>
</evidence>
<proteinExistence type="predicted"/>
<dbReference type="PROSITE" id="PS00444">
    <property type="entry name" value="POLYPRENYL_SYNTHASE_2"/>
    <property type="match status" value="1"/>
</dbReference>
<evidence type="ECO:0000256" key="2">
    <source>
        <dbReference type="ARBA" id="ARBA00022679"/>
    </source>
</evidence>
<keyword evidence="4" id="KW-0460">Magnesium</keyword>
<dbReference type="InterPro" id="IPR033749">
    <property type="entry name" value="Polyprenyl_synt_CS"/>
</dbReference>
<dbReference type="PANTHER" id="PTHR11525">
    <property type="entry name" value="FARNESYL-PYROPHOSPHATE SYNTHETASE"/>
    <property type="match status" value="1"/>
</dbReference>
<evidence type="ECO:0000313" key="5">
    <source>
        <dbReference type="EMBL" id="AWH90940.1"/>
    </source>
</evidence>
<evidence type="ECO:0008006" key="7">
    <source>
        <dbReference type="Google" id="ProtNLM"/>
    </source>
</evidence>
<organism evidence="5 6">
    <name type="scientific">Dietzia lutea</name>
    <dbReference type="NCBI Taxonomy" id="546160"/>
    <lineage>
        <taxon>Bacteria</taxon>
        <taxon>Bacillati</taxon>
        <taxon>Actinomycetota</taxon>
        <taxon>Actinomycetes</taxon>
        <taxon>Mycobacteriales</taxon>
        <taxon>Dietziaceae</taxon>
        <taxon>Dietzia</taxon>
    </lineage>
</organism>
<keyword evidence="3" id="KW-0479">Metal-binding</keyword>
<sequence length="137" mass="14617">MVDARPESEHVDRAYRFIIYKSAKYSIEAPLAIGAALGGASDEQLDVLRAFGLPLGVAFQLRDDLLGVFGDPAVTGEPSGDDLREGKRTTLVALATRVLDARGRESLDAVLGDQAATDAAIAVRVHLDTSVWGQVHM</sequence>
<dbReference type="SUPFAM" id="SSF48576">
    <property type="entry name" value="Terpenoid synthases"/>
    <property type="match status" value="1"/>
</dbReference>
<dbReference type="PANTHER" id="PTHR11525:SF0">
    <property type="entry name" value="FARNESYL PYROPHOSPHATE SYNTHASE"/>
    <property type="match status" value="1"/>
</dbReference>
<dbReference type="RefSeq" id="WP_108846206.1">
    <property type="nucleotide sequence ID" value="NZ_CP015449.1"/>
</dbReference>
<dbReference type="GO" id="GO:0005737">
    <property type="term" value="C:cytoplasm"/>
    <property type="evidence" value="ECO:0007669"/>
    <property type="project" value="TreeGrafter"/>
</dbReference>
<dbReference type="InterPro" id="IPR039702">
    <property type="entry name" value="FPS1-like"/>
</dbReference>
<dbReference type="Pfam" id="PF00348">
    <property type="entry name" value="polyprenyl_synt"/>
    <property type="match status" value="1"/>
</dbReference>
<accession>A0A2S1R3R7</accession>
<reference evidence="5 6" key="1">
    <citation type="submission" date="2016-04" db="EMBL/GenBank/DDBJ databases">
        <title>Complete genome sequence of Dietzia lutea YIM 80766T, a strain isolated from desert soil in Egypt.</title>
        <authorList>
            <person name="Zhao J."/>
            <person name="Hu B."/>
            <person name="Geng S."/>
            <person name="Nie Y."/>
            <person name="Tang Y."/>
        </authorList>
    </citation>
    <scope>NUCLEOTIDE SEQUENCE [LARGE SCALE GENOMIC DNA]</scope>
    <source>
        <strain evidence="5 6">YIM 80766</strain>
    </source>
</reference>
<dbReference type="GO" id="GO:0046872">
    <property type="term" value="F:metal ion binding"/>
    <property type="evidence" value="ECO:0007669"/>
    <property type="project" value="UniProtKB-KW"/>
</dbReference>
<dbReference type="AlphaFoldDB" id="A0A2S1R3R7"/>
<dbReference type="GO" id="GO:0045337">
    <property type="term" value="P:farnesyl diphosphate biosynthetic process"/>
    <property type="evidence" value="ECO:0007669"/>
    <property type="project" value="TreeGrafter"/>
</dbReference>
<gene>
    <name evidence="5" type="ORF">A6035_00685</name>
</gene>
<dbReference type="InterPro" id="IPR000092">
    <property type="entry name" value="Polyprenyl_synt"/>
</dbReference>